<comment type="caution">
    <text evidence="7">Lacks conserved residue(s) required for the propagation of feature annotation.</text>
</comment>
<keyword evidence="7" id="KW-0963">Cytoplasm</keyword>
<dbReference type="PANTHER" id="PTHR11728">
    <property type="entry name" value="GLYCEROL-3-PHOSPHATE DEHYDROGENASE"/>
    <property type="match status" value="1"/>
</dbReference>
<feature type="binding site" evidence="7">
    <location>
        <position position="244"/>
    </location>
    <ligand>
        <name>sn-glycerol 3-phosphate</name>
        <dbReference type="ChEBI" id="CHEBI:57597"/>
    </ligand>
</feature>
<gene>
    <name evidence="7 12" type="primary">gpsA</name>
    <name evidence="12" type="ORF">GCM10017781_44720</name>
</gene>
<dbReference type="NCBIfam" id="NF000942">
    <property type="entry name" value="PRK00094.1-4"/>
    <property type="match status" value="1"/>
</dbReference>
<dbReference type="Pfam" id="PF07479">
    <property type="entry name" value="NAD_Gly3P_dh_C"/>
    <property type="match status" value="1"/>
</dbReference>
<comment type="caution">
    <text evidence="12">The sequence shown here is derived from an EMBL/GenBank/DDBJ whole genome shotgun (WGS) entry which is preliminary data.</text>
</comment>
<evidence type="ECO:0000256" key="7">
    <source>
        <dbReference type="HAMAP-Rule" id="MF_00394"/>
    </source>
</evidence>
<keyword evidence="4 7" id="KW-0443">Lipid metabolism</keyword>
<feature type="binding site" evidence="7">
    <location>
        <position position="256"/>
    </location>
    <ligand>
        <name>sn-glycerol 3-phosphate</name>
        <dbReference type="ChEBI" id="CHEBI:57597"/>
    </ligand>
</feature>
<feature type="binding site" evidence="7">
    <location>
        <position position="16"/>
    </location>
    <ligand>
        <name>NADPH</name>
        <dbReference type="ChEBI" id="CHEBI:57783"/>
    </ligand>
</feature>
<feature type="binding site" evidence="7">
    <location>
        <position position="110"/>
    </location>
    <ligand>
        <name>sn-glycerol 3-phosphate</name>
        <dbReference type="ChEBI" id="CHEBI:57597"/>
    </ligand>
</feature>
<proteinExistence type="inferred from homology"/>
<dbReference type="PIRSF" id="PIRSF000114">
    <property type="entry name" value="Glycerol-3-P_dh"/>
    <property type="match status" value="1"/>
</dbReference>
<feature type="binding site" evidence="7">
    <location>
        <position position="277"/>
    </location>
    <ligand>
        <name>NADPH</name>
        <dbReference type="ChEBI" id="CHEBI:57783"/>
    </ligand>
</feature>
<dbReference type="Gene3D" id="1.10.1040.10">
    <property type="entry name" value="N-(1-d-carboxylethyl)-l-norvaline Dehydrogenase, domain 2"/>
    <property type="match status" value="1"/>
</dbReference>
<feature type="binding site" evidence="7">
    <location>
        <position position="275"/>
    </location>
    <ligand>
        <name>NADPH</name>
        <dbReference type="ChEBI" id="CHEBI:57783"/>
    </ligand>
</feature>
<evidence type="ECO:0000313" key="13">
    <source>
        <dbReference type="Proteomes" id="UP000619376"/>
    </source>
</evidence>
<evidence type="ECO:0000313" key="12">
    <source>
        <dbReference type="EMBL" id="GHF63848.1"/>
    </source>
</evidence>
<dbReference type="InterPro" id="IPR006168">
    <property type="entry name" value="G3P_DH_NAD-dep"/>
</dbReference>
<evidence type="ECO:0000256" key="5">
    <source>
        <dbReference type="ARBA" id="ARBA00023209"/>
    </source>
</evidence>
<reference evidence="13" key="1">
    <citation type="journal article" date="2019" name="Int. J. Syst. Evol. Microbiol.">
        <title>The Global Catalogue of Microorganisms (GCM) 10K type strain sequencing project: providing services to taxonomists for standard genome sequencing and annotation.</title>
        <authorList>
            <consortium name="The Broad Institute Genomics Platform"/>
            <consortium name="The Broad Institute Genome Sequencing Center for Infectious Disease"/>
            <person name="Wu L."/>
            <person name="Ma J."/>
        </authorList>
    </citation>
    <scope>NUCLEOTIDE SEQUENCE [LARGE SCALE GENOMIC DNA]</scope>
    <source>
        <strain evidence="13">CGMCC 1.18437</strain>
    </source>
</reference>
<feature type="binding site" evidence="7">
    <location>
        <position position="255"/>
    </location>
    <ligand>
        <name>NADPH</name>
        <dbReference type="ChEBI" id="CHEBI:57783"/>
    </ligand>
</feature>
<feature type="binding site" evidence="7">
    <location>
        <position position="136"/>
    </location>
    <ligand>
        <name>sn-glycerol 3-phosphate</name>
        <dbReference type="ChEBI" id="CHEBI:57597"/>
    </ligand>
</feature>
<comment type="catalytic activity">
    <reaction evidence="7">
        <text>sn-glycerol 3-phosphate + NAD(+) = dihydroxyacetone phosphate + NADH + H(+)</text>
        <dbReference type="Rhea" id="RHEA:11092"/>
        <dbReference type="ChEBI" id="CHEBI:15378"/>
        <dbReference type="ChEBI" id="CHEBI:57540"/>
        <dbReference type="ChEBI" id="CHEBI:57597"/>
        <dbReference type="ChEBI" id="CHEBI:57642"/>
        <dbReference type="ChEBI" id="CHEBI:57945"/>
        <dbReference type="EC" id="1.1.1.94"/>
    </reaction>
</comment>
<comment type="subcellular location">
    <subcellularLocation>
        <location evidence="7">Cytoplasm</location>
    </subcellularLocation>
</comment>
<dbReference type="InterPro" id="IPR013328">
    <property type="entry name" value="6PGD_dom2"/>
</dbReference>
<dbReference type="HAMAP" id="MF_00394">
    <property type="entry name" value="NAD_Glyc3P_dehydrog"/>
    <property type="match status" value="1"/>
</dbReference>
<keyword evidence="7 8" id="KW-0520">NAD</keyword>
<keyword evidence="6 7" id="KW-1208">Phospholipid metabolism</keyword>
<feature type="binding site" evidence="7">
    <location>
        <position position="41"/>
    </location>
    <ligand>
        <name>NADPH</name>
        <dbReference type="ChEBI" id="CHEBI:57783"/>
    </ligand>
</feature>
<dbReference type="Pfam" id="PF01210">
    <property type="entry name" value="NAD_Gly3P_dh_N"/>
    <property type="match status" value="1"/>
</dbReference>
<feature type="domain" description="Glycerol-3-phosphate dehydrogenase NAD-dependent C-terminal" evidence="11">
    <location>
        <begin position="180"/>
        <end position="315"/>
    </location>
</feature>
<dbReference type="NCBIfam" id="NF000940">
    <property type="entry name" value="PRK00094.1-2"/>
    <property type="match status" value="1"/>
</dbReference>
<comment type="similarity">
    <text evidence="1 7 8">Belongs to the NAD-dependent glycerol-3-phosphate dehydrogenase family.</text>
</comment>
<evidence type="ECO:0000256" key="6">
    <source>
        <dbReference type="ARBA" id="ARBA00023264"/>
    </source>
</evidence>
<keyword evidence="7" id="KW-0521">NADP</keyword>
<evidence type="ECO:0000256" key="4">
    <source>
        <dbReference type="ARBA" id="ARBA00023098"/>
    </source>
</evidence>
<dbReference type="PRINTS" id="PR00077">
    <property type="entry name" value="GPDHDRGNASE"/>
</dbReference>
<dbReference type="InterPro" id="IPR036291">
    <property type="entry name" value="NAD(P)-bd_dom_sf"/>
</dbReference>
<evidence type="ECO:0000256" key="1">
    <source>
        <dbReference type="ARBA" id="ARBA00011009"/>
    </source>
</evidence>
<evidence type="ECO:0000256" key="9">
    <source>
        <dbReference type="RuleBase" id="RU000439"/>
    </source>
</evidence>
<comment type="pathway">
    <text evidence="7">Membrane lipid metabolism; glycerophospholipid metabolism.</text>
</comment>
<dbReference type="Gene3D" id="3.40.50.720">
    <property type="entry name" value="NAD(P)-binding Rossmann-like Domain"/>
    <property type="match status" value="1"/>
</dbReference>
<sequence length="330" mass="33384">MGAGVTPLPVLGAGGWGTALAVNAARGRVPGAAPVRLWARRPDFAAQLAAARVNADYLPGVTLPDTVEVMADLGAAVAGADFALVVVPSVGVPELLMELPRALGVVLCAKGLAPDGGPLTALAREMGFTRVAVLSGPNHAEEIGRGLPAATVVASHDTALAAAVQRALMTPALRVYTSTDETGVELGGVLKNVMALAAGLSDGLGLGDNAKAALITRGLREMGRYLVALGAHEDTVYGLSGLGDLVATATSRHSRNRAAGEAIARGEPTAQGGKVVEGLRTAGLLDAWAQAHGHDLPIVRAVARVAAGEWTPQTGIESLMGRDAKAERPA</sequence>
<feature type="binding site" evidence="7">
    <location>
        <position position="254"/>
    </location>
    <ligand>
        <name>sn-glycerol 3-phosphate</name>
        <dbReference type="ChEBI" id="CHEBI:57597"/>
    </ligand>
</feature>
<keyword evidence="13" id="KW-1185">Reference proteome</keyword>
<feature type="domain" description="Glycerol-3-phosphate dehydrogenase NAD-dependent N-terminal" evidence="10">
    <location>
        <begin position="10"/>
        <end position="160"/>
    </location>
</feature>
<dbReference type="InterPro" id="IPR006109">
    <property type="entry name" value="G3P_DH_NAD-dep_C"/>
</dbReference>
<evidence type="ECO:0000256" key="8">
    <source>
        <dbReference type="RuleBase" id="RU000437"/>
    </source>
</evidence>
<feature type="binding site" evidence="7">
    <location>
        <position position="57"/>
    </location>
    <ligand>
        <name>NADPH</name>
        <dbReference type="ChEBI" id="CHEBI:57783"/>
    </ligand>
</feature>
<organism evidence="12 13">
    <name type="scientific">Deinococcus metalli</name>
    <dbReference type="NCBI Taxonomy" id="1141878"/>
    <lineage>
        <taxon>Bacteria</taxon>
        <taxon>Thermotogati</taxon>
        <taxon>Deinococcota</taxon>
        <taxon>Deinococci</taxon>
        <taxon>Deinococcales</taxon>
        <taxon>Deinococcaceae</taxon>
        <taxon>Deinococcus</taxon>
    </lineage>
</organism>
<name>A0ABQ3JX10_9DEIO</name>
<comment type="function">
    <text evidence="7">Catalyzes the reduction of the glycolytic intermediate dihydroxyacetone phosphate (DHAP) to sn-glycerol 3-phosphate (G3P), the key precursor for phospholipid synthesis.</text>
</comment>
<dbReference type="NCBIfam" id="NF011211">
    <property type="entry name" value="PRK14618.1"/>
    <property type="match status" value="1"/>
</dbReference>
<keyword evidence="5 7" id="KW-0594">Phospholipid biosynthesis</keyword>
<keyword evidence="7" id="KW-0547">Nucleotide-binding</keyword>
<feature type="binding site" evidence="7">
    <location>
        <position position="255"/>
    </location>
    <ligand>
        <name>sn-glycerol 3-phosphate</name>
        <dbReference type="ChEBI" id="CHEBI:57597"/>
    </ligand>
</feature>
<dbReference type="EC" id="1.1.1.94" evidence="7"/>
<protein>
    <recommendedName>
        <fullName evidence="7">Glycerol-3-phosphate dehydrogenase [NAD(P)+]</fullName>
        <ecNumber evidence="7">1.1.1.94</ecNumber>
    </recommendedName>
    <alternativeName>
        <fullName evidence="7">NAD(P)(+)-dependent glycerol-3-phosphate dehydrogenase</fullName>
    </alternativeName>
    <alternativeName>
        <fullName evidence="7">NAD(P)H-dependent dihydroxyacetone-phosphate reductase</fullName>
    </alternativeName>
</protein>
<comment type="catalytic activity">
    <reaction evidence="7 9">
        <text>sn-glycerol 3-phosphate + NADP(+) = dihydroxyacetone phosphate + NADPH + H(+)</text>
        <dbReference type="Rhea" id="RHEA:11096"/>
        <dbReference type="ChEBI" id="CHEBI:15378"/>
        <dbReference type="ChEBI" id="CHEBI:57597"/>
        <dbReference type="ChEBI" id="CHEBI:57642"/>
        <dbReference type="ChEBI" id="CHEBI:57783"/>
        <dbReference type="ChEBI" id="CHEBI:58349"/>
        <dbReference type="EC" id="1.1.1.94"/>
    </reaction>
</comment>
<accession>A0ABQ3JX10</accession>
<evidence type="ECO:0000259" key="10">
    <source>
        <dbReference type="Pfam" id="PF01210"/>
    </source>
</evidence>
<dbReference type="Proteomes" id="UP000619376">
    <property type="component" value="Unassembled WGS sequence"/>
</dbReference>
<feature type="active site" description="Proton acceptor" evidence="7">
    <location>
        <position position="191"/>
    </location>
</feature>
<keyword evidence="3 7" id="KW-0560">Oxidoreductase</keyword>
<dbReference type="InterPro" id="IPR011128">
    <property type="entry name" value="G3P_DH_NAD-dep_N"/>
</dbReference>
<feature type="binding site" evidence="7">
    <location>
        <position position="191"/>
    </location>
    <ligand>
        <name>sn-glycerol 3-phosphate</name>
        <dbReference type="ChEBI" id="CHEBI:57597"/>
    </ligand>
</feature>
<dbReference type="InterPro" id="IPR008927">
    <property type="entry name" value="6-PGluconate_DH-like_C_sf"/>
</dbReference>
<dbReference type="EMBL" id="BNAJ01000019">
    <property type="protein sequence ID" value="GHF63848.1"/>
    <property type="molecule type" value="Genomic_DNA"/>
</dbReference>
<dbReference type="PANTHER" id="PTHR11728:SF1">
    <property type="entry name" value="GLYCEROL-3-PHOSPHATE DEHYDROGENASE [NAD(+)] 2, CHLOROPLASTIC"/>
    <property type="match status" value="1"/>
</dbReference>
<dbReference type="PROSITE" id="PS00957">
    <property type="entry name" value="NAD_G3PDH"/>
    <property type="match status" value="1"/>
</dbReference>
<dbReference type="SUPFAM" id="SSF51735">
    <property type="entry name" value="NAD(P)-binding Rossmann-fold domains"/>
    <property type="match status" value="1"/>
</dbReference>
<feature type="binding site" evidence="7">
    <location>
        <position position="40"/>
    </location>
    <ligand>
        <name>NADPH</name>
        <dbReference type="ChEBI" id="CHEBI:57783"/>
    </ligand>
</feature>
<feature type="binding site" evidence="7">
    <location>
        <position position="110"/>
    </location>
    <ligand>
        <name>NADPH</name>
        <dbReference type="ChEBI" id="CHEBI:57783"/>
    </ligand>
</feature>
<evidence type="ECO:0000259" key="11">
    <source>
        <dbReference type="Pfam" id="PF07479"/>
    </source>
</evidence>
<evidence type="ECO:0000256" key="3">
    <source>
        <dbReference type="ARBA" id="ARBA00023002"/>
    </source>
</evidence>
<keyword evidence="2 7" id="KW-0444">Lipid biosynthesis</keyword>
<feature type="binding site" evidence="7">
    <location>
        <position position="140"/>
    </location>
    <ligand>
        <name>NADPH</name>
        <dbReference type="ChEBI" id="CHEBI:57783"/>
    </ligand>
</feature>
<evidence type="ECO:0000256" key="2">
    <source>
        <dbReference type="ARBA" id="ARBA00022516"/>
    </source>
</evidence>
<dbReference type="SUPFAM" id="SSF48179">
    <property type="entry name" value="6-phosphogluconate dehydrogenase C-terminal domain-like"/>
    <property type="match status" value="1"/>
</dbReference>